<reference evidence="1 2" key="1">
    <citation type="journal article" date="2012" name="Genome Biol.">
        <title>Genome and low-iron response of an oceanic diatom adapted to chronic iron limitation.</title>
        <authorList>
            <person name="Lommer M."/>
            <person name="Specht M."/>
            <person name="Roy A.S."/>
            <person name="Kraemer L."/>
            <person name="Andreson R."/>
            <person name="Gutowska M.A."/>
            <person name="Wolf J."/>
            <person name="Bergner S.V."/>
            <person name="Schilhabel M.B."/>
            <person name="Klostermeier U.C."/>
            <person name="Beiko R.G."/>
            <person name="Rosenstiel P."/>
            <person name="Hippler M."/>
            <person name="Laroche J."/>
        </authorList>
    </citation>
    <scope>NUCLEOTIDE SEQUENCE [LARGE SCALE GENOMIC DNA]</scope>
    <source>
        <strain evidence="1 2">CCMP1005</strain>
    </source>
</reference>
<accession>K0STQ5</accession>
<dbReference type="EMBL" id="AGNL01017289">
    <property type="protein sequence ID" value="EJK64406.1"/>
    <property type="molecule type" value="Genomic_DNA"/>
</dbReference>
<organism evidence="1 2">
    <name type="scientific">Thalassiosira oceanica</name>
    <name type="common">Marine diatom</name>
    <dbReference type="NCBI Taxonomy" id="159749"/>
    <lineage>
        <taxon>Eukaryota</taxon>
        <taxon>Sar</taxon>
        <taxon>Stramenopiles</taxon>
        <taxon>Ochrophyta</taxon>
        <taxon>Bacillariophyta</taxon>
        <taxon>Coscinodiscophyceae</taxon>
        <taxon>Thalassiosirophycidae</taxon>
        <taxon>Thalassiosirales</taxon>
        <taxon>Thalassiosiraceae</taxon>
        <taxon>Thalassiosira</taxon>
    </lineage>
</organism>
<keyword evidence="2" id="KW-1185">Reference proteome</keyword>
<evidence type="ECO:0000313" key="2">
    <source>
        <dbReference type="Proteomes" id="UP000266841"/>
    </source>
</evidence>
<comment type="caution">
    <text evidence="1">The sequence shown here is derived from an EMBL/GenBank/DDBJ whole genome shotgun (WGS) entry which is preliminary data.</text>
</comment>
<evidence type="ECO:0000313" key="1">
    <source>
        <dbReference type="EMBL" id="EJK64406.1"/>
    </source>
</evidence>
<dbReference type="Proteomes" id="UP000266841">
    <property type="component" value="Unassembled WGS sequence"/>
</dbReference>
<dbReference type="AlphaFoldDB" id="K0STQ5"/>
<sequence length="432" mass="46665">LILALIKFPPSQIKAVLKSLLKALTGALDNTDNTDLVPPYDVGPFGKFATILDKFGIGFLGLVDEYLDLFDAFAVGYEGIDASLRGLKPATMARFSSLHELGSRFPSPQLSSELKGLLWDSLVATFEAPTFNGVRIPGLQRGLTFEETYVTRGDFPLEKFLPHIAVAYGFAVNLDDFAALNFNVKKLFEPNFGAPLSTLLLDKLRAVPALGDFTRFDGFDLNGIPMDSTTFEVFQVEKYLPHILVALDIAPSVDFAPRNFNLADLPAALFKVSKPSLKSFTDTGLFPPMAVSLNAIEGLDLDLALDFSGGALALYARFRVNVKNANALGALADASSALQSKLQGLSGEFESITAAMGNALGDTSELLASFAAQDKLQIEADAKFDLSCSALISVSMLPEIDVTLHKIESALRLKENVDVFDFELDNLANVTM</sequence>
<gene>
    <name evidence="1" type="ORF">THAOC_14859</name>
</gene>
<dbReference type="eggNOG" id="ENOG502SACR">
    <property type="taxonomic scope" value="Eukaryota"/>
</dbReference>
<name>K0STQ5_THAOC</name>
<feature type="non-terminal residue" evidence="1">
    <location>
        <position position="1"/>
    </location>
</feature>
<proteinExistence type="predicted"/>
<protein>
    <submittedName>
        <fullName evidence="1">Uncharacterized protein</fullName>
    </submittedName>
</protein>